<dbReference type="SUPFAM" id="SSF50956">
    <property type="entry name" value="Thermostable phytase (3-phytase)"/>
    <property type="match status" value="1"/>
</dbReference>
<sequence>MKLYKYLAVLAVTISACKKNNLPPISPDVITENTLHDTDDPAIWVNKKNPSESIVFGTDKDTDGAIYAFDLQGKVIENKTIRGLKRPNNVDVRYDFKLNDSTTVDIIAFTERERQQIRLFSVPDMKPLDGGGFPVFTDAKEPEHNLPMGISLYHSAVNGNMYAIVGRKTGPLEGYLYQYLLKADKKGVKTELVRKFGKFSGKKEIEAIVVDDKEGLVYYSDEGFGIRKYYAEPKNGNEELAAFGGEYFLDDIEGLCLVNGVSGKDYIIASNQQKHSFVFFDKNTLEFVKELNLSTKETDGCEAVTTPLNDTFKSGLFVAMNDEQNFFFFDLGKLL</sequence>
<dbReference type="Proteomes" id="UP000829517">
    <property type="component" value="Unassembled WGS sequence"/>
</dbReference>
<reference evidence="2 3" key="1">
    <citation type="submission" date="2021-01" db="EMBL/GenBank/DDBJ databases">
        <title>Genome sequencing of Joostella atrarenae M1-2 (= KCTC 23194).</title>
        <authorList>
            <person name="Zakaria M.R."/>
            <person name="Lam M.Q."/>
            <person name="Chong C.S."/>
        </authorList>
    </citation>
    <scope>NUCLEOTIDE SEQUENCE [LARGE SCALE GENOMIC DNA]</scope>
    <source>
        <strain evidence="2 3">M1-2</strain>
    </source>
</reference>
<accession>A0ABS9IYI4</accession>
<dbReference type="Pfam" id="PF02333">
    <property type="entry name" value="Phytase"/>
    <property type="match status" value="1"/>
</dbReference>
<dbReference type="Gene3D" id="2.120.10.30">
    <property type="entry name" value="TolB, C-terminal domain"/>
    <property type="match status" value="1"/>
</dbReference>
<dbReference type="PROSITE" id="PS51257">
    <property type="entry name" value="PROKAR_LIPOPROTEIN"/>
    <property type="match status" value="1"/>
</dbReference>
<dbReference type="EMBL" id="JAETXX010000001">
    <property type="protein sequence ID" value="MCF8713237.1"/>
    <property type="molecule type" value="Genomic_DNA"/>
</dbReference>
<protein>
    <submittedName>
        <fullName evidence="2">Phytase</fullName>
    </submittedName>
</protein>
<dbReference type="PROSITE" id="PS51662">
    <property type="entry name" value="BP_PHYTASE"/>
    <property type="match status" value="1"/>
</dbReference>
<dbReference type="RefSeq" id="WP_236957213.1">
    <property type="nucleotide sequence ID" value="NZ_JAETXX010000001.1"/>
</dbReference>
<name>A0ABS9IYI4_9FLAO</name>
<comment type="caution">
    <text evidence="2">The sequence shown here is derived from an EMBL/GenBank/DDBJ whole genome shotgun (WGS) entry which is preliminary data.</text>
</comment>
<evidence type="ECO:0000313" key="3">
    <source>
        <dbReference type="Proteomes" id="UP000829517"/>
    </source>
</evidence>
<gene>
    <name evidence="2" type="ORF">JM658_00205</name>
</gene>
<proteinExistence type="predicted"/>
<keyword evidence="3" id="KW-1185">Reference proteome</keyword>
<evidence type="ECO:0000313" key="2">
    <source>
        <dbReference type="EMBL" id="MCF8713237.1"/>
    </source>
</evidence>
<evidence type="ECO:0000259" key="1">
    <source>
        <dbReference type="PROSITE" id="PS51662"/>
    </source>
</evidence>
<dbReference type="InterPro" id="IPR003431">
    <property type="entry name" value="B-propeller_Phytase"/>
</dbReference>
<feature type="domain" description="BPP" evidence="1">
    <location>
        <begin position="15"/>
        <end position="335"/>
    </location>
</feature>
<organism evidence="2 3">
    <name type="scientific">Joostella atrarenae</name>
    <dbReference type="NCBI Taxonomy" id="679257"/>
    <lineage>
        <taxon>Bacteria</taxon>
        <taxon>Pseudomonadati</taxon>
        <taxon>Bacteroidota</taxon>
        <taxon>Flavobacteriia</taxon>
        <taxon>Flavobacteriales</taxon>
        <taxon>Flavobacteriaceae</taxon>
        <taxon>Joostella</taxon>
    </lineage>
</organism>
<dbReference type="InterPro" id="IPR011042">
    <property type="entry name" value="6-blade_b-propeller_TolB-like"/>
</dbReference>